<dbReference type="Proteomes" id="UP001218188">
    <property type="component" value="Unassembled WGS sequence"/>
</dbReference>
<evidence type="ECO:0000259" key="2">
    <source>
        <dbReference type="Pfam" id="PF18885"/>
    </source>
</evidence>
<comment type="caution">
    <text evidence="3">The sequence shown here is derived from an EMBL/GenBank/DDBJ whole genome shotgun (WGS) entry which is preliminary data.</text>
</comment>
<dbReference type="Pfam" id="PF18885">
    <property type="entry name" value="DUF5648"/>
    <property type="match status" value="1"/>
</dbReference>
<gene>
    <name evidence="3" type="ORF">C8F04DRAFT_1398830</name>
</gene>
<dbReference type="AlphaFoldDB" id="A0AAD6SJG1"/>
<evidence type="ECO:0000256" key="1">
    <source>
        <dbReference type="SAM" id="SignalP"/>
    </source>
</evidence>
<feature type="signal peptide" evidence="1">
    <location>
        <begin position="1"/>
        <end position="18"/>
    </location>
</feature>
<evidence type="ECO:0000313" key="4">
    <source>
        <dbReference type="Proteomes" id="UP001218188"/>
    </source>
</evidence>
<proteinExistence type="predicted"/>
<sequence length="195" mass="20792">MKAAVFSLLLAVVSLVEASPFSVLSKAMSLRAPASSETCGNTADLVPLFQMYDTAKTVHYYTADDSQVTATLQEGVYAFTGVAALVFPTAELSTVPFFCLINAKATSYFFTTSETERSNALTAAGYSDCGITGYIYPTQVCGSVPLYRAHFIAANTDYLYTISAADRDNAIENQGFTDEGIAGYVIELASGIIIN</sequence>
<reference evidence="3" key="1">
    <citation type="submission" date="2023-03" db="EMBL/GenBank/DDBJ databases">
        <title>Massive genome expansion in bonnet fungi (Mycena s.s.) driven by repeated elements and novel gene families across ecological guilds.</title>
        <authorList>
            <consortium name="Lawrence Berkeley National Laboratory"/>
            <person name="Harder C.B."/>
            <person name="Miyauchi S."/>
            <person name="Viragh M."/>
            <person name="Kuo A."/>
            <person name="Thoen E."/>
            <person name="Andreopoulos B."/>
            <person name="Lu D."/>
            <person name="Skrede I."/>
            <person name="Drula E."/>
            <person name="Henrissat B."/>
            <person name="Morin E."/>
            <person name="Kohler A."/>
            <person name="Barry K."/>
            <person name="LaButti K."/>
            <person name="Morin E."/>
            <person name="Salamov A."/>
            <person name="Lipzen A."/>
            <person name="Mereny Z."/>
            <person name="Hegedus B."/>
            <person name="Baldrian P."/>
            <person name="Stursova M."/>
            <person name="Weitz H."/>
            <person name="Taylor A."/>
            <person name="Grigoriev I.V."/>
            <person name="Nagy L.G."/>
            <person name="Martin F."/>
            <person name="Kauserud H."/>
        </authorList>
    </citation>
    <scope>NUCLEOTIDE SEQUENCE</scope>
    <source>
        <strain evidence="3">CBHHK200</strain>
    </source>
</reference>
<feature type="domain" description="DUF5648" evidence="2">
    <location>
        <begin position="47"/>
        <end position="185"/>
    </location>
</feature>
<name>A0AAD6SJG1_9AGAR</name>
<protein>
    <recommendedName>
        <fullName evidence="2">DUF5648 domain-containing protein</fullName>
    </recommendedName>
</protein>
<keyword evidence="1" id="KW-0732">Signal</keyword>
<feature type="chain" id="PRO_5042071719" description="DUF5648 domain-containing protein" evidence="1">
    <location>
        <begin position="19"/>
        <end position="195"/>
    </location>
</feature>
<dbReference type="InterPro" id="IPR043708">
    <property type="entry name" value="DUF5648"/>
</dbReference>
<organism evidence="3 4">
    <name type="scientific">Mycena alexandri</name>
    <dbReference type="NCBI Taxonomy" id="1745969"/>
    <lineage>
        <taxon>Eukaryota</taxon>
        <taxon>Fungi</taxon>
        <taxon>Dikarya</taxon>
        <taxon>Basidiomycota</taxon>
        <taxon>Agaricomycotina</taxon>
        <taxon>Agaricomycetes</taxon>
        <taxon>Agaricomycetidae</taxon>
        <taxon>Agaricales</taxon>
        <taxon>Marasmiineae</taxon>
        <taxon>Mycenaceae</taxon>
        <taxon>Mycena</taxon>
    </lineage>
</organism>
<keyword evidence="4" id="KW-1185">Reference proteome</keyword>
<evidence type="ECO:0000313" key="3">
    <source>
        <dbReference type="EMBL" id="KAJ7028649.1"/>
    </source>
</evidence>
<dbReference type="EMBL" id="JARJCM010000110">
    <property type="protein sequence ID" value="KAJ7028649.1"/>
    <property type="molecule type" value="Genomic_DNA"/>
</dbReference>
<accession>A0AAD6SJG1</accession>